<dbReference type="PANTHER" id="PTHR47070:SF2">
    <property type="entry name" value="OS06G0206100 PROTEIN"/>
    <property type="match status" value="1"/>
</dbReference>
<dbReference type="PANTHER" id="PTHR47070">
    <property type="entry name" value="HYDROXYPROLINE-RICH GLYCOPROTEIN-LIKE"/>
    <property type="match status" value="1"/>
</dbReference>
<proteinExistence type="predicted"/>
<organism evidence="3 4">
    <name type="scientific">Fraxinus pennsylvanica</name>
    <dbReference type="NCBI Taxonomy" id="56036"/>
    <lineage>
        <taxon>Eukaryota</taxon>
        <taxon>Viridiplantae</taxon>
        <taxon>Streptophyta</taxon>
        <taxon>Embryophyta</taxon>
        <taxon>Tracheophyta</taxon>
        <taxon>Spermatophyta</taxon>
        <taxon>Magnoliopsida</taxon>
        <taxon>eudicotyledons</taxon>
        <taxon>Gunneridae</taxon>
        <taxon>Pentapetalae</taxon>
        <taxon>asterids</taxon>
        <taxon>lamiids</taxon>
        <taxon>Lamiales</taxon>
        <taxon>Oleaceae</taxon>
        <taxon>Oleeae</taxon>
        <taxon>Fraxinus</taxon>
    </lineage>
</organism>
<dbReference type="AlphaFoldDB" id="A0AAD1YNL8"/>
<evidence type="ECO:0000313" key="4">
    <source>
        <dbReference type="Proteomes" id="UP000834106"/>
    </source>
</evidence>
<keyword evidence="4" id="KW-1185">Reference proteome</keyword>
<feature type="compositionally biased region" description="Basic and acidic residues" evidence="1">
    <location>
        <begin position="195"/>
        <end position="205"/>
    </location>
</feature>
<reference evidence="3" key="1">
    <citation type="submission" date="2023-05" db="EMBL/GenBank/DDBJ databases">
        <authorList>
            <person name="Huff M."/>
        </authorList>
    </citation>
    <scope>NUCLEOTIDE SEQUENCE</scope>
</reference>
<feature type="signal peptide" evidence="2">
    <location>
        <begin position="1"/>
        <end position="18"/>
    </location>
</feature>
<evidence type="ECO:0000256" key="2">
    <source>
        <dbReference type="SAM" id="SignalP"/>
    </source>
</evidence>
<name>A0AAD1YNL8_9LAMI</name>
<protein>
    <submittedName>
        <fullName evidence="3">Uncharacterized protein</fullName>
    </submittedName>
</protein>
<accession>A0AAD1YNL8</accession>
<feature type="chain" id="PRO_5042239435" evidence="2">
    <location>
        <begin position="19"/>
        <end position="205"/>
    </location>
</feature>
<feature type="region of interest" description="Disordered" evidence="1">
    <location>
        <begin position="186"/>
        <end position="205"/>
    </location>
</feature>
<evidence type="ECO:0000313" key="3">
    <source>
        <dbReference type="EMBL" id="CAI9753060.1"/>
    </source>
</evidence>
<dbReference type="Proteomes" id="UP000834106">
    <property type="component" value="Chromosome 1"/>
</dbReference>
<gene>
    <name evidence="3" type="ORF">FPE_LOCUS491</name>
</gene>
<sequence>MLNWLLISLQFCVQYDEAHDIIPYFSFFTFDHNIVAKLQIRSETGHEDSSRLKYKDSNVNIPNGQAKTFVMWINPRDLSSPQPDSYYNMPGQTTHAAYLPSHSSHVCCCCTIFSYAVSRHVPSPTTANCNGQSSSCGSTNDVKASNLELAGHTIRAAALRLRGLSEEENVDYGGKMEILNEKEVYVESSDSYNNKGEKKSSGKSK</sequence>
<dbReference type="EMBL" id="OU503036">
    <property type="protein sequence ID" value="CAI9753060.1"/>
    <property type="molecule type" value="Genomic_DNA"/>
</dbReference>
<evidence type="ECO:0000256" key="1">
    <source>
        <dbReference type="SAM" id="MobiDB-lite"/>
    </source>
</evidence>
<keyword evidence="2" id="KW-0732">Signal</keyword>